<dbReference type="EMBL" id="CH476732">
    <property type="protein sequence ID" value="EIE76002.1"/>
    <property type="molecule type" value="Genomic_DNA"/>
</dbReference>
<proteinExistence type="predicted"/>
<reference evidence="1 2" key="1">
    <citation type="journal article" date="2009" name="PLoS Genet.">
        <title>Genomic analysis of the basal lineage fungus Rhizopus oryzae reveals a whole-genome duplication.</title>
        <authorList>
            <person name="Ma L.-J."/>
            <person name="Ibrahim A.S."/>
            <person name="Skory C."/>
            <person name="Grabherr M.G."/>
            <person name="Burger G."/>
            <person name="Butler M."/>
            <person name="Elias M."/>
            <person name="Idnurm A."/>
            <person name="Lang B.F."/>
            <person name="Sone T."/>
            <person name="Abe A."/>
            <person name="Calvo S.E."/>
            <person name="Corrochano L.M."/>
            <person name="Engels R."/>
            <person name="Fu J."/>
            <person name="Hansberg W."/>
            <person name="Kim J.-M."/>
            <person name="Kodira C.D."/>
            <person name="Koehrsen M.J."/>
            <person name="Liu B."/>
            <person name="Miranda-Saavedra D."/>
            <person name="O'Leary S."/>
            <person name="Ortiz-Castellanos L."/>
            <person name="Poulter R."/>
            <person name="Rodriguez-Romero J."/>
            <person name="Ruiz-Herrera J."/>
            <person name="Shen Y.-Q."/>
            <person name="Zeng Q."/>
            <person name="Galagan J."/>
            <person name="Birren B.W."/>
            <person name="Cuomo C.A."/>
            <person name="Wickes B.L."/>
        </authorList>
    </citation>
    <scope>NUCLEOTIDE SEQUENCE [LARGE SCALE GENOMIC DNA]</scope>
    <source>
        <strain evidence="2">RA 99-880 / ATCC MYA-4621 / FGSC 9543 / NRRL 43880</strain>
    </source>
</reference>
<dbReference type="VEuPathDB" id="FungiDB:RO3G_00706"/>
<dbReference type="GeneID" id="93607678"/>
<gene>
    <name evidence="1" type="ORF">RO3G_00706</name>
</gene>
<name>I1BIH2_RHIO9</name>
<dbReference type="Proteomes" id="UP000009138">
    <property type="component" value="Unassembled WGS sequence"/>
</dbReference>
<dbReference type="OrthoDB" id="2236977at2759"/>
<organism evidence="1 2">
    <name type="scientific">Rhizopus delemar (strain RA 99-880 / ATCC MYA-4621 / FGSC 9543 / NRRL 43880)</name>
    <name type="common">Mucormycosis agent</name>
    <name type="synonym">Rhizopus arrhizus var. delemar</name>
    <dbReference type="NCBI Taxonomy" id="246409"/>
    <lineage>
        <taxon>Eukaryota</taxon>
        <taxon>Fungi</taxon>
        <taxon>Fungi incertae sedis</taxon>
        <taxon>Mucoromycota</taxon>
        <taxon>Mucoromycotina</taxon>
        <taxon>Mucoromycetes</taxon>
        <taxon>Mucorales</taxon>
        <taxon>Mucorineae</taxon>
        <taxon>Rhizopodaceae</taxon>
        <taxon>Rhizopus</taxon>
    </lineage>
</organism>
<evidence type="ECO:0000313" key="1">
    <source>
        <dbReference type="EMBL" id="EIE76002.1"/>
    </source>
</evidence>
<dbReference type="eggNOG" id="ENOG502TAAQ">
    <property type="taxonomic scope" value="Eukaryota"/>
</dbReference>
<evidence type="ECO:0000313" key="2">
    <source>
        <dbReference type="Proteomes" id="UP000009138"/>
    </source>
</evidence>
<dbReference type="OMA" id="DHEEYAN"/>
<dbReference type="RefSeq" id="XP_067511398.1">
    <property type="nucleotide sequence ID" value="XM_067655297.1"/>
</dbReference>
<accession>I1BIH2</accession>
<keyword evidence="2" id="KW-1185">Reference proteome</keyword>
<dbReference type="AlphaFoldDB" id="I1BIH2"/>
<protein>
    <submittedName>
        <fullName evidence="1">Uncharacterized protein</fullName>
    </submittedName>
</protein>
<dbReference type="InParanoid" id="I1BIH2"/>
<sequence>MCPDFKKSDVYLVGNAHIKLSQCIYTQPAIWTKDILFPINNSSITDQFIKQTIPKITRHYGILEIQMVNLPLTWFGYFLIFDQFAHSLTSIRIQSDQIFMLLHHLTRFATHLATLQQDNQIPCTFREYAFEADQREVTVVIEPLPKILMQIRLDDPPFERLNHILITSQNTQQQDMVDQLNTIFSFLAGMSIYRLKRSKVSSPSPSCVKKYSLDMP</sequence>